<dbReference type="RefSeq" id="WP_046106300.1">
    <property type="nucleotide sequence ID" value="NZ_JZEY01000061.1"/>
</dbReference>
<dbReference type="EMBL" id="JZEY01000061">
    <property type="protein sequence ID" value="KKB08253.1"/>
    <property type="molecule type" value="Genomic_DNA"/>
</dbReference>
<name>A0A0F5FHI0_9HYPH</name>
<dbReference type="InterPro" id="IPR010385">
    <property type="entry name" value="DUF982"/>
</dbReference>
<gene>
    <name evidence="1" type="ORF">VE26_12380</name>
</gene>
<keyword evidence="2" id="KW-1185">Reference proteome</keyword>
<proteinExistence type="predicted"/>
<dbReference type="OrthoDB" id="7950883at2"/>
<dbReference type="AlphaFoldDB" id="A0A0F5FHI0"/>
<dbReference type="Proteomes" id="UP000033649">
    <property type="component" value="Unassembled WGS sequence"/>
</dbReference>
<comment type="caution">
    <text evidence="1">The sequence shown here is derived from an EMBL/GenBank/DDBJ whole genome shotgun (WGS) entry which is preliminary data.</text>
</comment>
<dbReference type="Gene3D" id="6.10.250.730">
    <property type="match status" value="1"/>
</dbReference>
<organism evidence="1 2">
    <name type="scientific">Devosia chinhatensis</name>
    <dbReference type="NCBI Taxonomy" id="429727"/>
    <lineage>
        <taxon>Bacteria</taxon>
        <taxon>Pseudomonadati</taxon>
        <taxon>Pseudomonadota</taxon>
        <taxon>Alphaproteobacteria</taxon>
        <taxon>Hyphomicrobiales</taxon>
        <taxon>Devosiaceae</taxon>
        <taxon>Devosia</taxon>
    </lineage>
</organism>
<reference evidence="1 2" key="1">
    <citation type="submission" date="2015-03" db="EMBL/GenBank/DDBJ databases">
        <authorList>
            <person name="Hassan Y."/>
            <person name="Lepp D."/>
            <person name="Li X.-Z."/>
            <person name="Zhou T."/>
        </authorList>
    </citation>
    <scope>NUCLEOTIDE SEQUENCE [LARGE SCALE GENOMIC DNA]</scope>
    <source>
        <strain evidence="1 2">IPL18</strain>
    </source>
</reference>
<evidence type="ECO:0000313" key="1">
    <source>
        <dbReference type="EMBL" id="KKB08253.1"/>
    </source>
</evidence>
<evidence type="ECO:0000313" key="2">
    <source>
        <dbReference type="Proteomes" id="UP000033649"/>
    </source>
</evidence>
<dbReference type="Pfam" id="PF06169">
    <property type="entry name" value="DUF982"/>
    <property type="match status" value="1"/>
</dbReference>
<protein>
    <recommendedName>
        <fullName evidence="3">DUF982 domain-containing protein</fullName>
    </recommendedName>
</protein>
<sequence>MLDAIHTWDNPVIISLGGEQVIVRTPAQARNVLLLDWPAERSDKHKIASGLCKAAMEGDDPGPSYWAFIEATLEAGIFVK</sequence>
<dbReference type="PATRIC" id="fig|429727.3.peg.2549"/>
<evidence type="ECO:0008006" key="3">
    <source>
        <dbReference type="Google" id="ProtNLM"/>
    </source>
</evidence>
<accession>A0A0F5FHI0</accession>